<dbReference type="Gene3D" id="2.40.70.10">
    <property type="entry name" value="Acid Proteases"/>
    <property type="match status" value="2"/>
</dbReference>
<dbReference type="InterPro" id="IPR021109">
    <property type="entry name" value="Peptidase_aspartic_dom_sf"/>
</dbReference>
<protein>
    <submittedName>
        <fullName evidence="10">Candidapepsin-2</fullName>
    </submittedName>
</protein>
<evidence type="ECO:0000256" key="8">
    <source>
        <dbReference type="SAM" id="SignalP"/>
    </source>
</evidence>
<keyword evidence="4" id="KW-0064">Aspartyl protease</keyword>
<dbReference type="CDD" id="cd05474">
    <property type="entry name" value="SAP_like"/>
    <property type="match status" value="1"/>
</dbReference>
<keyword evidence="11" id="KW-1185">Reference proteome</keyword>
<dbReference type="PANTHER" id="PTHR47966:SF65">
    <property type="entry name" value="ASPARTIC-TYPE ENDOPEPTIDASE"/>
    <property type="match status" value="1"/>
</dbReference>
<dbReference type="InterPro" id="IPR033121">
    <property type="entry name" value="PEPTIDASE_A1"/>
</dbReference>
<keyword evidence="5" id="KW-0378">Hydrolase</keyword>
<feature type="active site" evidence="6">
    <location>
        <position position="135"/>
    </location>
</feature>
<keyword evidence="3 8" id="KW-0732">Signal</keyword>
<evidence type="ECO:0000259" key="9">
    <source>
        <dbReference type="PROSITE" id="PS51767"/>
    </source>
</evidence>
<feature type="active site" evidence="6">
    <location>
        <position position="329"/>
    </location>
</feature>
<evidence type="ECO:0000256" key="1">
    <source>
        <dbReference type="ARBA" id="ARBA00007447"/>
    </source>
</evidence>
<evidence type="ECO:0000313" key="10">
    <source>
        <dbReference type="EMBL" id="KAH6670360.1"/>
    </source>
</evidence>
<accession>A0A9P9A7E1</accession>
<reference evidence="10" key="1">
    <citation type="journal article" date="2021" name="Nat. Commun.">
        <title>Genetic determinants of endophytism in the Arabidopsis root mycobiome.</title>
        <authorList>
            <person name="Mesny F."/>
            <person name="Miyauchi S."/>
            <person name="Thiergart T."/>
            <person name="Pickel B."/>
            <person name="Atanasova L."/>
            <person name="Karlsson M."/>
            <person name="Huettel B."/>
            <person name="Barry K.W."/>
            <person name="Haridas S."/>
            <person name="Chen C."/>
            <person name="Bauer D."/>
            <person name="Andreopoulos W."/>
            <person name="Pangilinan J."/>
            <person name="LaButti K."/>
            <person name="Riley R."/>
            <person name="Lipzen A."/>
            <person name="Clum A."/>
            <person name="Drula E."/>
            <person name="Henrissat B."/>
            <person name="Kohler A."/>
            <person name="Grigoriev I.V."/>
            <person name="Martin F.M."/>
            <person name="Hacquard S."/>
        </authorList>
    </citation>
    <scope>NUCLEOTIDE SEQUENCE</scope>
    <source>
        <strain evidence="10">MPI-SDFR-AT-0117</strain>
    </source>
</reference>
<evidence type="ECO:0000256" key="2">
    <source>
        <dbReference type="ARBA" id="ARBA00022670"/>
    </source>
</evidence>
<evidence type="ECO:0000313" key="11">
    <source>
        <dbReference type="Proteomes" id="UP000770015"/>
    </source>
</evidence>
<dbReference type="GO" id="GO:0004190">
    <property type="term" value="F:aspartic-type endopeptidase activity"/>
    <property type="evidence" value="ECO:0007669"/>
    <property type="project" value="UniProtKB-KW"/>
</dbReference>
<dbReference type="EMBL" id="JAGSXJ010000030">
    <property type="protein sequence ID" value="KAH6670360.1"/>
    <property type="molecule type" value="Genomic_DNA"/>
</dbReference>
<evidence type="ECO:0000256" key="3">
    <source>
        <dbReference type="ARBA" id="ARBA00022729"/>
    </source>
</evidence>
<gene>
    <name evidence="10" type="ORF">F5X68DRAFT_175813</name>
</gene>
<feature type="region of interest" description="Disordered" evidence="7">
    <location>
        <begin position="466"/>
        <end position="490"/>
    </location>
</feature>
<evidence type="ECO:0000256" key="5">
    <source>
        <dbReference type="ARBA" id="ARBA00022801"/>
    </source>
</evidence>
<feature type="chain" id="PRO_5040215151" evidence="8">
    <location>
        <begin position="21"/>
        <end position="522"/>
    </location>
</feature>
<dbReference type="OrthoDB" id="771136at2759"/>
<feature type="domain" description="Peptidase A1" evidence="9">
    <location>
        <begin position="117"/>
        <end position="437"/>
    </location>
</feature>
<sequence>MAPISLGLFLSILLSSVISALPSADNTRSHRRGGRALASGSKALSLPVDDVIDADLVTLPVATRRRSSGDVVSGRQLPTDEEDIGAVVTLPVIHSVKRGLYSRQLDLDLAKRSDVAYYAQMNIGTPPQPVYVQLDTGSFELWVNPDCTAVRPSDQTFCEATGSYNLATSTTGRSLQRGNSLQYGIGTANISYVVDDLSFAGGPNLAQVQFGVATQTTDQFAGILGLGHGQNFSTPYPNVMDQLAAQGAIRTKAFSLALGSKAEEMGTLVLGGIDTAKFSGSLAGMPVIPADSAPDGVSRYWVSLQSIAITPPSGRSIQFPGSKLPVFLDSGATLTLLPRPLADAIATSFGSPGLDSREFYPVDCSLVTTKGTVDFQFAGTTIKVPYNEMIRQNVRKDGTQSCMLGIVPSPDFVLLGDTFLRSAYAVFDLAVDMVYLAQYVNCGSRVMEIRNSQSIAPVVGLCPDPSAVTTPDPGNGNGTAGQTDGTADGSKGALPSSALMIDASGVWSTLLMMAAITTLLTF</sequence>
<evidence type="ECO:0000256" key="6">
    <source>
        <dbReference type="PIRSR" id="PIRSR601461-1"/>
    </source>
</evidence>
<dbReference type="PANTHER" id="PTHR47966">
    <property type="entry name" value="BETA-SITE APP-CLEAVING ENZYME, ISOFORM A-RELATED"/>
    <property type="match status" value="1"/>
</dbReference>
<feature type="signal peptide" evidence="8">
    <location>
        <begin position="1"/>
        <end position="20"/>
    </location>
</feature>
<organism evidence="10 11">
    <name type="scientific">Plectosphaerella plurivora</name>
    <dbReference type="NCBI Taxonomy" id="936078"/>
    <lineage>
        <taxon>Eukaryota</taxon>
        <taxon>Fungi</taxon>
        <taxon>Dikarya</taxon>
        <taxon>Ascomycota</taxon>
        <taxon>Pezizomycotina</taxon>
        <taxon>Sordariomycetes</taxon>
        <taxon>Hypocreomycetidae</taxon>
        <taxon>Glomerellales</taxon>
        <taxon>Plectosphaerellaceae</taxon>
        <taxon>Plectosphaerella</taxon>
    </lineage>
</organism>
<dbReference type="AlphaFoldDB" id="A0A9P9A7E1"/>
<comment type="similarity">
    <text evidence="1">Belongs to the peptidase A1 family.</text>
</comment>
<feature type="compositionally biased region" description="Low complexity" evidence="7">
    <location>
        <begin position="480"/>
        <end position="489"/>
    </location>
</feature>
<proteinExistence type="inferred from homology"/>
<dbReference type="SUPFAM" id="SSF50630">
    <property type="entry name" value="Acid proteases"/>
    <property type="match status" value="1"/>
</dbReference>
<dbReference type="PROSITE" id="PS51767">
    <property type="entry name" value="PEPTIDASE_A1"/>
    <property type="match status" value="1"/>
</dbReference>
<keyword evidence="2" id="KW-0645">Protease</keyword>
<evidence type="ECO:0000256" key="4">
    <source>
        <dbReference type="ARBA" id="ARBA00022750"/>
    </source>
</evidence>
<dbReference type="InterPro" id="IPR001461">
    <property type="entry name" value="Aspartic_peptidase_A1"/>
</dbReference>
<comment type="caution">
    <text evidence="10">The sequence shown here is derived from an EMBL/GenBank/DDBJ whole genome shotgun (WGS) entry which is preliminary data.</text>
</comment>
<dbReference type="Proteomes" id="UP000770015">
    <property type="component" value="Unassembled WGS sequence"/>
</dbReference>
<dbReference type="InterPro" id="IPR033876">
    <property type="entry name" value="SAP-like"/>
</dbReference>
<dbReference type="Pfam" id="PF00026">
    <property type="entry name" value="Asp"/>
    <property type="match status" value="1"/>
</dbReference>
<name>A0A9P9A7E1_9PEZI</name>
<dbReference type="GO" id="GO:0006508">
    <property type="term" value="P:proteolysis"/>
    <property type="evidence" value="ECO:0007669"/>
    <property type="project" value="UniProtKB-KW"/>
</dbReference>
<dbReference type="PRINTS" id="PR00792">
    <property type="entry name" value="PEPSIN"/>
</dbReference>
<evidence type="ECO:0000256" key="7">
    <source>
        <dbReference type="SAM" id="MobiDB-lite"/>
    </source>
</evidence>